<dbReference type="GO" id="GO:0008270">
    <property type="term" value="F:zinc ion binding"/>
    <property type="evidence" value="ECO:0007669"/>
    <property type="project" value="InterPro"/>
</dbReference>
<keyword evidence="12" id="KW-1185">Reference proteome</keyword>
<reference evidence="11" key="1">
    <citation type="submission" date="2021-03" db="EMBL/GenBank/DDBJ databases">
        <authorList>
            <person name="Tagirdzhanova G."/>
        </authorList>
    </citation>
    <scope>NUCLEOTIDE SEQUENCE</scope>
</reference>
<keyword evidence="7" id="KW-0539">Nucleus</keyword>
<feature type="compositionally biased region" description="Polar residues" evidence="8">
    <location>
        <begin position="742"/>
        <end position="782"/>
    </location>
</feature>
<dbReference type="GO" id="GO:0006351">
    <property type="term" value="P:DNA-templated transcription"/>
    <property type="evidence" value="ECO:0007669"/>
    <property type="project" value="InterPro"/>
</dbReference>
<evidence type="ECO:0000256" key="4">
    <source>
        <dbReference type="ARBA" id="ARBA00023015"/>
    </source>
</evidence>
<evidence type="ECO:0000256" key="9">
    <source>
        <dbReference type="SAM" id="Phobius"/>
    </source>
</evidence>
<evidence type="ECO:0000313" key="11">
    <source>
        <dbReference type="EMBL" id="CAF9908863.1"/>
    </source>
</evidence>
<proteinExistence type="predicted"/>
<dbReference type="Pfam" id="PF00172">
    <property type="entry name" value="Zn_clus"/>
    <property type="match status" value="1"/>
</dbReference>
<evidence type="ECO:0000256" key="6">
    <source>
        <dbReference type="ARBA" id="ARBA00023163"/>
    </source>
</evidence>
<keyword evidence="3" id="KW-0862">Zinc</keyword>
<dbReference type="AlphaFoldDB" id="A0A8H3EQZ1"/>
<dbReference type="EMBL" id="CAJPDT010000005">
    <property type="protein sequence ID" value="CAF9908863.1"/>
    <property type="molecule type" value="Genomic_DNA"/>
</dbReference>
<name>A0A8H3EQZ1_9LECA</name>
<evidence type="ECO:0000256" key="3">
    <source>
        <dbReference type="ARBA" id="ARBA00022833"/>
    </source>
</evidence>
<dbReference type="GO" id="GO:0000981">
    <property type="term" value="F:DNA-binding transcription factor activity, RNA polymerase II-specific"/>
    <property type="evidence" value="ECO:0007669"/>
    <property type="project" value="InterPro"/>
</dbReference>
<keyword evidence="9" id="KW-0472">Membrane</keyword>
<dbReference type="CDD" id="cd12148">
    <property type="entry name" value="fungal_TF_MHR"/>
    <property type="match status" value="1"/>
</dbReference>
<dbReference type="Pfam" id="PF04082">
    <property type="entry name" value="Fungal_trans"/>
    <property type="match status" value="1"/>
</dbReference>
<accession>A0A8H3EQZ1</accession>
<dbReference type="SMART" id="SM00906">
    <property type="entry name" value="Fungal_trans"/>
    <property type="match status" value="1"/>
</dbReference>
<dbReference type="InterPro" id="IPR007219">
    <property type="entry name" value="XnlR_reg_dom"/>
</dbReference>
<dbReference type="PANTHER" id="PTHR47540">
    <property type="entry name" value="THIAMINE REPRESSIBLE GENES REGULATORY PROTEIN THI5"/>
    <property type="match status" value="1"/>
</dbReference>
<feature type="transmembrane region" description="Helical" evidence="9">
    <location>
        <begin position="642"/>
        <end position="661"/>
    </location>
</feature>
<evidence type="ECO:0000256" key="8">
    <source>
        <dbReference type="SAM" id="MobiDB-lite"/>
    </source>
</evidence>
<dbReference type="GO" id="GO:0043565">
    <property type="term" value="F:sequence-specific DNA binding"/>
    <property type="evidence" value="ECO:0007669"/>
    <property type="project" value="TreeGrafter"/>
</dbReference>
<dbReference type="InterPro" id="IPR051711">
    <property type="entry name" value="Stress_Response_Reg"/>
</dbReference>
<feature type="region of interest" description="Disordered" evidence="8">
    <location>
        <begin position="907"/>
        <end position="942"/>
    </location>
</feature>
<feature type="compositionally biased region" description="Low complexity" evidence="8">
    <location>
        <begin position="797"/>
        <end position="812"/>
    </location>
</feature>
<comment type="caution">
    <text evidence="11">The sequence shown here is derived from an EMBL/GenBank/DDBJ whole genome shotgun (WGS) entry which is preliminary data.</text>
</comment>
<evidence type="ECO:0000313" key="12">
    <source>
        <dbReference type="Proteomes" id="UP000664534"/>
    </source>
</evidence>
<feature type="region of interest" description="Disordered" evidence="8">
    <location>
        <begin position="1"/>
        <end position="62"/>
    </location>
</feature>
<feature type="region of interest" description="Disordered" evidence="8">
    <location>
        <begin position="714"/>
        <end position="839"/>
    </location>
</feature>
<keyword evidence="5" id="KW-0238">DNA-binding</keyword>
<dbReference type="GO" id="GO:0045944">
    <property type="term" value="P:positive regulation of transcription by RNA polymerase II"/>
    <property type="evidence" value="ECO:0007669"/>
    <property type="project" value="TreeGrafter"/>
</dbReference>
<keyword evidence="4" id="KW-0805">Transcription regulation</keyword>
<dbReference type="InterPro" id="IPR001138">
    <property type="entry name" value="Zn2Cys6_DnaBD"/>
</dbReference>
<evidence type="ECO:0000256" key="1">
    <source>
        <dbReference type="ARBA" id="ARBA00004123"/>
    </source>
</evidence>
<organism evidence="11 12">
    <name type="scientific">Imshaugia aleurites</name>
    <dbReference type="NCBI Taxonomy" id="172621"/>
    <lineage>
        <taxon>Eukaryota</taxon>
        <taxon>Fungi</taxon>
        <taxon>Dikarya</taxon>
        <taxon>Ascomycota</taxon>
        <taxon>Pezizomycotina</taxon>
        <taxon>Lecanoromycetes</taxon>
        <taxon>OSLEUM clade</taxon>
        <taxon>Lecanoromycetidae</taxon>
        <taxon>Lecanorales</taxon>
        <taxon>Lecanorineae</taxon>
        <taxon>Parmeliaceae</taxon>
        <taxon>Imshaugia</taxon>
    </lineage>
</organism>
<keyword evidence="6" id="KW-0804">Transcription</keyword>
<dbReference type="OrthoDB" id="422427at2759"/>
<dbReference type="Proteomes" id="UP000664534">
    <property type="component" value="Unassembled WGS sequence"/>
</dbReference>
<dbReference type="CDD" id="cd00067">
    <property type="entry name" value="GAL4"/>
    <property type="match status" value="1"/>
</dbReference>
<evidence type="ECO:0000256" key="2">
    <source>
        <dbReference type="ARBA" id="ARBA00022723"/>
    </source>
</evidence>
<sequence>MSHSQSHSGSSQDDYDDDAAILEAQWQSQQQTSANATTSAASSVPSPTQPSHISMPMQKRRRVTRACDECRRKKIKCDGKQPCTHCTVYSYDCTYDQPSNRRRNPAPQYVEALENRLQRAEALLGNVLPDVDLDDTNADLGVNQRMQFPPSQGLQPHPGQPRPWVPLERPQHGIDGEKDSVLESMVTNTGSLDLDDQGNWDFHGHSSGRVFLRKMREQFGDLMGQTAEGQHAMPFLSYQRTSQFFESPKSSADARFQEPNPPNTRDLCAKSCALMLTSNALDDACALLRLVHRPTFDAMLHRIYDTPPEDFGDEEKNFLPQLYAVIALGTLFARSEQSELQRNGYDNAFEQGFNWFRIARSMIDVTDCRDLTSLQTMLFIVLFLQSSARLSTCYSYIGIIIRSAIRMGLHRSVSNTFNPVETELRKRIWWIARKLDTYVGALLGLPQMLSDDDIDQEMPEEIDDEYITKEGIVSMPPGRLSVNVALNAHTKLVGILAKTVRYVYPIKGTAHVHGKGSHSYVVSHAKIREIEADLQRWMDNLPEEFKPGDGASPEFLRQDKIIKISHVRTDSPIRIRHLLRMAYAHCEMFLYRPFLHHVSQNLQAKNIDKRSYACAAACISVSRNIVHLTSEMKRQGLLVGSYWFYIYTTFFSIISLIFYVLENPRSQMSESILRDAYEGKDTLAGLAAKSHAADRCSKVLAEMFEHLPEKLQEALDSAPQSQKKRSALSQPPVPQRAPDISARSQKVNNSTRRSNISPNQQGSLKRSSIIQESSPLHEQISNLDPLHRRGSQDRYSASKNSSSSSIPSSATSHGMQNNHVPDLSSMMFPSTDPFAYPNQPMTALENRQSIKQENPIDHNMFSPPNTSGTPYESLNYGSMQYMMQNQQLDFGMQNMDSSVGMSTTDLTPTAMPMQGNEGGGWPQQQQQQQQRSGSTPGGVVDQLYGEDWGGWMNQGYRQYL</sequence>
<keyword evidence="9" id="KW-0812">Transmembrane</keyword>
<dbReference type="SMART" id="SM00066">
    <property type="entry name" value="GAL4"/>
    <property type="match status" value="1"/>
</dbReference>
<dbReference type="PROSITE" id="PS50048">
    <property type="entry name" value="ZN2_CY6_FUNGAL_2"/>
    <property type="match status" value="1"/>
</dbReference>
<feature type="compositionally biased region" description="Low complexity" evidence="8">
    <location>
        <begin position="24"/>
        <end position="51"/>
    </location>
</feature>
<keyword evidence="2" id="KW-0479">Metal-binding</keyword>
<feature type="domain" description="Zn(2)-C6 fungal-type" evidence="10">
    <location>
        <begin position="66"/>
        <end position="95"/>
    </location>
</feature>
<dbReference type="PANTHER" id="PTHR47540:SF1">
    <property type="entry name" value="ACTIVATOR OF STRESS GENES 1-RELATED"/>
    <property type="match status" value="1"/>
</dbReference>
<comment type="subcellular location">
    <subcellularLocation>
        <location evidence="1">Nucleus</location>
    </subcellularLocation>
</comment>
<protein>
    <recommendedName>
        <fullName evidence="10">Zn(2)-C6 fungal-type domain-containing protein</fullName>
    </recommendedName>
</protein>
<dbReference type="SUPFAM" id="SSF57701">
    <property type="entry name" value="Zn2/Cys6 DNA-binding domain"/>
    <property type="match status" value="1"/>
</dbReference>
<gene>
    <name evidence="11" type="ORF">IMSHALPRED_007522</name>
</gene>
<dbReference type="GO" id="GO:0005634">
    <property type="term" value="C:nucleus"/>
    <property type="evidence" value="ECO:0007669"/>
    <property type="project" value="UniProtKB-SubCell"/>
</dbReference>
<evidence type="ECO:0000256" key="5">
    <source>
        <dbReference type="ARBA" id="ARBA00023125"/>
    </source>
</evidence>
<feature type="compositionally biased region" description="Low complexity" evidence="8">
    <location>
        <begin position="1"/>
        <end position="12"/>
    </location>
</feature>
<keyword evidence="9" id="KW-1133">Transmembrane helix</keyword>
<dbReference type="Gene3D" id="4.10.240.10">
    <property type="entry name" value="Zn(2)-C6 fungal-type DNA-binding domain"/>
    <property type="match status" value="1"/>
</dbReference>
<dbReference type="InterPro" id="IPR036864">
    <property type="entry name" value="Zn2-C6_fun-type_DNA-bd_sf"/>
</dbReference>
<evidence type="ECO:0000256" key="7">
    <source>
        <dbReference type="ARBA" id="ARBA00023242"/>
    </source>
</evidence>
<evidence type="ECO:0000259" key="10">
    <source>
        <dbReference type="PROSITE" id="PS50048"/>
    </source>
</evidence>
<dbReference type="PROSITE" id="PS00463">
    <property type="entry name" value="ZN2_CY6_FUNGAL_1"/>
    <property type="match status" value="1"/>
</dbReference>